<organism evidence="2 3">
    <name type="scientific">Aureimonas phyllosphaerae</name>
    <dbReference type="NCBI Taxonomy" id="1166078"/>
    <lineage>
        <taxon>Bacteria</taxon>
        <taxon>Pseudomonadati</taxon>
        <taxon>Pseudomonadota</taxon>
        <taxon>Alphaproteobacteria</taxon>
        <taxon>Hyphomicrobiales</taxon>
        <taxon>Aurantimonadaceae</taxon>
        <taxon>Aureimonas</taxon>
    </lineage>
</organism>
<comment type="caution">
    <text evidence="2">The sequence shown here is derived from an EMBL/GenBank/DDBJ whole genome shotgun (WGS) entry which is preliminary data.</text>
</comment>
<dbReference type="Proteomes" id="UP000531216">
    <property type="component" value="Unassembled WGS sequence"/>
</dbReference>
<keyword evidence="3" id="KW-1185">Reference proteome</keyword>
<protein>
    <submittedName>
        <fullName evidence="2">Uncharacterized protein</fullName>
    </submittedName>
</protein>
<accession>A0A7W6FWV0</accession>
<name>A0A7W6FWV0_9HYPH</name>
<dbReference type="RefSeq" id="WP_139224629.1">
    <property type="nucleotide sequence ID" value="NZ_FOOA01000010.1"/>
</dbReference>
<dbReference type="OrthoDB" id="7193207at2"/>
<gene>
    <name evidence="2" type="ORF">GGR05_003563</name>
</gene>
<feature type="region of interest" description="Disordered" evidence="1">
    <location>
        <begin position="1"/>
        <end position="48"/>
    </location>
</feature>
<dbReference type="EMBL" id="JACIDO010000009">
    <property type="protein sequence ID" value="MBB3937397.1"/>
    <property type="molecule type" value="Genomic_DNA"/>
</dbReference>
<evidence type="ECO:0000256" key="1">
    <source>
        <dbReference type="SAM" id="MobiDB-lite"/>
    </source>
</evidence>
<evidence type="ECO:0000313" key="3">
    <source>
        <dbReference type="Proteomes" id="UP000531216"/>
    </source>
</evidence>
<proteinExistence type="predicted"/>
<dbReference type="AlphaFoldDB" id="A0A7W6FWV0"/>
<reference evidence="2 3" key="1">
    <citation type="submission" date="2020-08" db="EMBL/GenBank/DDBJ databases">
        <title>Genomic Encyclopedia of Type Strains, Phase IV (KMG-IV): sequencing the most valuable type-strain genomes for metagenomic binning, comparative biology and taxonomic classification.</title>
        <authorList>
            <person name="Goeker M."/>
        </authorList>
    </citation>
    <scope>NUCLEOTIDE SEQUENCE [LARGE SCALE GENOMIC DNA]</scope>
    <source>
        <strain evidence="2 3">DSM 25024</strain>
    </source>
</reference>
<sequence>MSRRRHPPDGSSGARSSSSEDADWDRSRSQRGRPKIAGAPSIVDDWPPSIPVTVREIEVIETYLGTLLDELQLGAVVDD</sequence>
<feature type="compositionally biased region" description="Low complexity" evidence="1">
    <location>
        <begin position="10"/>
        <end position="19"/>
    </location>
</feature>
<evidence type="ECO:0000313" key="2">
    <source>
        <dbReference type="EMBL" id="MBB3937397.1"/>
    </source>
</evidence>